<dbReference type="InterPro" id="IPR006638">
    <property type="entry name" value="Elp3/MiaA/NifB-like_rSAM"/>
</dbReference>
<keyword evidence="7" id="KW-1185">Reference proteome</keyword>
<proteinExistence type="inferred from homology"/>
<dbReference type="GO" id="GO:0051539">
    <property type="term" value="F:4 iron, 4 sulfur cluster binding"/>
    <property type="evidence" value="ECO:0007669"/>
    <property type="project" value="InterPro"/>
</dbReference>
<dbReference type="EMBL" id="GL832959">
    <property type="protein sequence ID" value="EGD81358.1"/>
    <property type="molecule type" value="Genomic_DNA"/>
</dbReference>
<dbReference type="KEGG" id="sre:PTSG_02077"/>
<organism evidence="6 7">
    <name type="scientific">Salpingoeca rosetta (strain ATCC 50818 / BSB-021)</name>
    <dbReference type="NCBI Taxonomy" id="946362"/>
    <lineage>
        <taxon>Eukaryota</taxon>
        <taxon>Choanoflagellata</taxon>
        <taxon>Craspedida</taxon>
        <taxon>Salpingoecidae</taxon>
        <taxon>Salpingoeca</taxon>
    </lineage>
</organism>
<dbReference type="SFLD" id="SFLDF00562">
    <property type="entry name" value="HemN-like__clustered_with_heat"/>
    <property type="match status" value="1"/>
</dbReference>
<dbReference type="InterPro" id="IPR058240">
    <property type="entry name" value="rSAM_sf"/>
</dbReference>
<dbReference type="PANTHER" id="PTHR13932">
    <property type="entry name" value="COPROPORPHYRINIGEN III OXIDASE"/>
    <property type="match status" value="1"/>
</dbReference>
<dbReference type="GO" id="GO:0005739">
    <property type="term" value="C:mitochondrion"/>
    <property type="evidence" value="ECO:0007669"/>
    <property type="project" value="TreeGrafter"/>
</dbReference>
<dbReference type="Pfam" id="PF04055">
    <property type="entry name" value="Radical_SAM"/>
    <property type="match status" value="1"/>
</dbReference>
<dbReference type="GO" id="GO:0004109">
    <property type="term" value="F:coproporphyrinogen oxidase activity"/>
    <property type="evidence" value="ECO:0007669"/>
    <property type="project" value="InterPro"/>
</dbReference>
<evidence type="ECO:0000313" key="7">
    <source>
        <dbReference type="Proteomes" id="UP000007799"/>
    </source>
</evidence>
<dbReference type="SFLD" id="SFLDF00288">
    <property type="entry name" value="HemN-like__clustered_with_nucl"/>
    <property type="match status" value="1"/>
</dbReference>
<dbReference type="SUPFAM" id="SSF102114">
    <property type="entry name" value="Radical SAM enzymes"/>
    <property type="match status" value="1"/>
</dbReference>
<dbReference type="InterPro" id="IPR034505">
    <property type="entry name" value="Coproporphyrinogen-III_oxidase"/>
</dbReference>
<reference evidence="6" key="1">
    <citation type="submission" date="2009-08" db="EMBL/GenBank/DDBJ databases">
        <title>Annotation of Salpingoeca rosetta.</title>
        <authorList>
            <consortium name="The Broad Institute Genome Sequencing Platform"/>
            <person name="Russ C."/>
            <person name="Cuomo C."/>
            <person name="Burger G."/>
            <person name="Gray M.W."/>
            <person name="Holland P.W.H."/>
            <person name="King N."/>
            <person name="Lang F.B.F."/>
            <person name="Roger A.J."/>
            <person name="Ruiz-Trillo I."/>
            <person name="Young S.K."/>
            <person name="Zeng Q."/>
            <person name="Gargeya S."/>
            <person name="Alvarado L."/>
            <person name="Berlin A."/>
            <person name="Chapman S.B."/>
            <person name="Chen Z."/>
            <person name="Freedman E."/>
            <person name="Gellesch M."/>
            <person name="Goldberg J."/>
            <person name="Griggs A."/>
            <person name="Gujja S."/>
            <person name="Heilman E."/>
            <person name="Heiman D."/>
            <person name="Howarth C."/>
            <person name="Mehta T."/>
            <person name="Neiman D."/>
            <person name="Pearson M."/>
            <person name="Roberts A."/>
            <person name="Saif S."/>
            <person name="Shea T."/>
            <person name="Shenoy N."/>
            <person name="Sisk P."/>
            <person name="Stolte C."/>
            <person name="Sykes S."/>
            <person name="White J."/>
            <person name="Yandava C."/>
            <person name="Haas B."/>
            <person name="Nusbaum C."/>
            <person name="Birren B."/>
        </authorList>
    </citation>
    <scope>NUCLEOTIDE SEQUENCE</scope>
    <source>
        <strain evidence="6">ATCC 50818</strain>
    </source>
</reference>
<evidence type="ECO:0000256" key="2">
    <source>
        <dbReference type="ARBA" id="ARBA00014678"/>
    </source>
</evidence>
<evidence type="ECO:0000256" key="3">
    <source>
        <dbReference type="ARBA" id="ARBA00033094"/>
    </source>
</evidence>
<dbReference type="GO" id="GO:0006779">
    <property type="term" value="P:porphyrin-containing compound biosynthetic process"/>
    <property type="evidence" value="ECO:0007669"/>
    <property type="project" value="InterPro"/>
</dbReference>
<dbReference type="SFLD" id="SFLDG01065">
    <property type="entry name" value="anaerobic_coproporphyrinogen-I"/>
    <property type="match status" value="1"/>
</dbReference>
<dbReference type="Proteomes" id="UP000007799">
    <property type="component" value="Unassembled WGS sequence"/>
</dbReference>
<dbReference type="InterPro" id="IPR004559">
    <property type="entry name" value="HemW-like"/>
</dbReference>
<dbReference type="SFLD" id="SFLDG01082">
    <property type="entry name" value="B12-binding_domain_containing"/>
    <property type="match status" value="1"/>
</dbReference>
<dbReference type="Gene3D" id="3.30.750.200">
    <property type="match status" value="1"/>
</dbReference>
<dbReference type="STRING" id="946362.F2U2K3"/>
<dbReference type="SMART" id="SM00729">
    <property type="entry name" value="Elp3"/>
    <property type="match status" value="1"/>
</dbReference>
<dbReference type="InterPro" id="IPR007197">
    <property type="entry name" value="rSAM"/>
</dbReference>
<dbReference type="GeneID" id="16077153"/>
<evidence type="ECO:0000259" key="5">
    <source>
        <dbReference type="PROSITE" id="PS51918"/>
    </source>
</evidence>
<sequence>MRSAAKRLLSARTTIAHQSAAATTGAGCCSLLSGVKSLYLHWPFCAGICHYCDFNKFKAPRNGGRDGVVEQLEQAMLQCASDHFSRHEEECQVHSVFWGGGTPSLARAEFIAELHSRLPLSTATEVTLEANPTAGIAPTLTALHQAGINRLSIGVQSFRDADLKVLGRQHSYKDAIKSIEAATSIFGENNVSIDLMYGLPGQTVAAWDEVLELALSFNLGHMSLYELTIKPNTRFHKLQQAGKFHHEPLEDLYFHAANKLVSRGYDHYEVSNYCKPGREAQHNVHHWQGGEYVGIGPGAVGRYTRNSEVVLAEPYMKPKDWIASVRRGERGVESYTPMPSDEVMAYTLATGLRMRCGVCLQHFGARFGPALTTALTSSPLARQLLELGYVDVVDGAGNTGGEGRAFGGGSSRQRLVPTEKGMAVGDAVQEQLCTAVFDVFAHA</sequence>
<dbReference type="SFLD" id="SFLDS00029">
    <property type="entry name" value="Radical_SAM"/>
    <property type="match status" value="1"/>
</dbReference>
<comment type="similarity">
    <text evidence="1">Belongs to the anaerobic coproporphyrinogen-III oxidase family. HemW subfamily.</text>
</comment>
<dbReference type="InParanoid" id="F2U2K3"/>
<dbReference type="OrthoDB" id="431409at2759"/>
<accession>F2U2K3</accession>
<evidence type="ECO:0000256" key="1">
    <source>
        <dbReference type="ARBA" id="ARBA00006100"/>
    </source>
</evidence>
<dbReference type="PROSITE" id="PS51918">
    <property type="entry name" value="RADICAL_SAM"/>
    <property type="match status" value="1"/>
</dbReference>
<dbReference type="eggNOG" id="ENOG502QRH0">
    <property type="taxonomic scope" value="Eukaryota"/>
</dbReference>
<feature type="domain" description="Radical SAM core" evidence="5">
    <location>
        <begin position="30"/>
        <end position="266"/>
    </location>
</feature>
<comment type="function">
    <text evidence="4">May be a heme chaperone, appears to bind heme. Homologous bacterial proteins do not have oxygen-independent coproporphyrinogen-III oxidase activity. Binds 1 [4Fe-4S] cluster. The cluster is coordinated with 3 cysteines and an exchangeable S-adenosyl-L-methionine.</text>
</comment>
<evidence type="ECO:0000256" key="4">
    <source>
        <dbReference type="ARBA" id="ARBA00045130"/>
    </source>
</evidence>
<name>F2U2K3_SALR5</name>
<dbReference type="PANTHER" id="PTHR13932:SF5">
    <property type="entry name" value="RADICAL S-ADENOSYL METHIONINE DOMAIN-CONTAINING PROTEIN 1, MITOCHONDRIAL"/>
    <property type="match status" value="1"/>
</dbReference>
<dbReference type="FunCoup" id="F2U2K3">
    <property type="interactions" value="79"/>
</dbReference>
<dbReference type="NCBIfam" id="TIGR00539">
    <property type="entry name" value="hemN_rel"/>
    <property type="match status" value="1"/>
</dbReference>
<dbReference type="RefSeq" id="XP_004996562.1">
    <property type="nucleotide sequence ID" value="XM_004996505.1"/>
</dbReference>
<evidence type="ECO:0000313" key="6">
    <source>
        <dbReference type="EMBL" id="EGD81358.1"/>
    </source>
</evidence>
<dbReference type="AlphaFoldDB" id="F2U2K3"/>
<dbReference type="PROSITE" id="PS51257">
    <property type="entry name" value="PROKAR_LIPOPROTEIN"/>
    <property type="match status" value="1"/>
</dbReference>
<gene>
    <name evidence="6" type="ORF">PTSG_02077</name>
</gene>
<dbReference type="CDD" id="cd01335">
    <property type="entry name" value="Radical_SAM"/>
    <property type="match status" value="1"/>
</dbReference>
<protein>
    <recommendedName>
        <fullName evidence="2">Radical S-adenosyl methionine domain-containing protein 1, mitochondrial</fullName>
    </recommendedName>
    <alternativeName>
        <fullName evidence="3">Putative heme chaperone</fullName>
    </alternativeName>
</protein>